<gene>
    <name evidence="2" type="ORF">LV75_004307</name>
</gene>
<dbReference type="InterPro" id="IPR053137">
    <property type="entry name" value="NLR-like"/>
</dbReference>
<reference evidence="2 3" key="1">
    <citation type="submission" date="2022-06" db="EMBL/GenBank/DDBJ databases">
        <title>Genomic Encyclopedia of Archaeal and Bacterial Type Strains, Phase II (KMG-II): from individual species to whole genera.</title>
        <authorList>
            <person name="Goeker M."/>
        </authorList>
    </citation>
    <scope>NUCLEOTIDE SEQUENCE [LARGE SCALE GENOMIC DNA]</scope>
    <source>
        <strain evidence="2 3">DSM 44255</strain>
    </source>
</reference>
<sequence length="565" mass="60630">MSDNQLTGGVSGAAAQIGAVYGAVTVGGGRSGRLPYRAGSVPPVVRGFQPRAVAELESLVSGGVVLSGLGGVGKTQTAAEYVRRKAGEVQLMGWITASTRSNVVSGLAELHAVVTETVIDDAELAAHRFLDWCTSTTHPWLLVFDDVEDPAELAGLWPDTGTTGRFVVTTRRNEPWALEADGRGLTPLGVFTEQESAAYLRGVLGDVEGIEELAALLGHLPLALGQAAAFMLMRPGMSCSDYIRKWQNRSLKDMFPGDWVGVDGRRDTVATTWSISIEAADLLQPAGLARPLLTVMSLLDPNGIPLSVLTSEPVLKYLSDGSGESVDEDAATQALGNLRRLSLISIEGEPVARVHALVQQATRALLPQDRLPLLSRMIADALMECWPDVERDAEHAAALRNNTTALVEHAKQQLWVPGCHDVLLRVGRSLGATGQIHTAISYHKSLLATGELLLGLDHPTTFTIRNNLAEWQGTAGNWAEASRAYAELLADQVRTIGPDHPATLTTRMNLAEWQGRTGDAATTTQSVAELLEDLLRVLGPDHPVTLRARNRLAYWREEAGLDDAD</sequence>
<name>A0ABT1IGM6_9PSEU</name>
<dbReference type="SUPFAM" id="SSF52540">
    <property type="entry name" value="P-loop containing nucleoside triphosphate hydrolases"/>
    <property type="match status" value="1"/>
</dbReference>
<dbReference type="PANTHER" id="PTHR46082">
    <property type="entry name" value="ATP/GTP-BINDING PROTEIN-RELATED"/>
    <property type="match status" value="1"/>
</dbReference>
<evidence type="ECO:0000259" key="1">
    <source>
        <dbReference type="Pfam" id="PF25000"/>
    </source>
</evidence>
<organism evidence="2 3">
    <name type="scientific">Actinokineospora diospyrosa</name>
    <dbReference type="NCBI Taxonomy" id="103728"/>
    <lineage>
        <taxon>Bacteria</taxon>
        <taxon>Bacillati</taxon>
        <taxon>Actinomycetota</taxon>
        <taxon>Actinomycetes</taxon>
        <taxon>Pseudonocardiales</taxon>
        <taxon>Pseudonocardiaceae</taxon>
        <taxon>Actinokineospora</taxon>
    </lineage>
</organism>
<dbReference type="PANTHER" id="PTHR46082:SF6">
    <property type="entry name" value="AAA+ ATPASE DOMAIN-CONTAINING PROTEIN-RELATED"/>
    <property type="match status" value="1"/>
</dbReference>
<dbReference type="Pfam" id="PF13424">
    <property type="entry name" value="TPR_12"/>
    <property type="match status" value="1"/>
</dbReference>
<dbReference type="RefSeq" id="WP_253888757.1">
    <property type="nucleotide sequence ID" value="NZ_BAAAVB010000003.1"/>
</dbReference>
<keyword evidence="3" id="KW-1185">Reference proteome</keyword>
<proteinExistence type="predicted"/>
<protein>
    <submittedName>
        <fullName evidence="2">Tetratricopeptide repeat-containing protein</fullName>
    </submittedName>
</protein>
<dbReference type="InterPro" id="IPR011990">
    <property type="entry name" value="TPR-like_helical_dom_sf"/>
</dbReference>
<dbReference type="InterPro" id="IPR056681">
    <property type="entry name" value="DUF7779"/>
</dbReference>
<dbReference type="EMBL" id="JAMTCO010000010">
    <property type="protein sequence ID" value="MCP2271793.1"/>
    <property type="molecule type" value="Genomic_DNA"/>
</dbReference>
<dbReference type="Gene3D" id="3.40.50.300">
    <property type="entry name" value="P-loop containing nucleotide triphosphate hydrolases"/>
    <property type="match status" value="1"/>
</dbReference>
<dbReference type="SUPFAM" id="SSF48452">
    <property type="entry name" value="TPR-like"/>
    <property type="match status" value="1"/>
</dbReference>
<feature type="domain" description="DUF7779" evidence="1">
    <location>
        <begin position="289"/>
        <end position="370"/>
    </location>
</feature>
<comment type="caution">
    <text evidence="2">The sequence shown here is derived from an EMBL/GenBank/DDBJ whole genome shotgun (WGS) entry which is preliminary data.</text>
</comment>
<dbReference type="Gene3D" id="1.25.40.10">
    <property type="entry name" value="Tetratricopeptide repeat domain"/>
    <property type="match status" value="1"/>
</dbReference>
<dbReference type="InterPro" id="IPR027417">
    <property type="entry name" value="P-loop_NTPase"/>
</dbReference>
<dbReference type="Proteomes" id="UP001205185">
    <property type="component" value="Unassembled WGS sequence"/>
</dbReference>
<evidence type="ECO:0000313" key="3">
    <source>
        <dbReference type="Proteomes" id="UP001205185"/>
    </source>
</evidence>
<evidence type="ECO:0000313" key="2">
    <source>
        <dbReference type="EMBL" id="MCP2271793.1"/>
    </source>
</evidence>
<accession>A0ABT1IGM6</accession>
<dbReference type="Pfam" id="PF25000">
    <property type="entry name" value="DUF7779"/>
    <property type="match status" value="1"/>
</dbReference>